<protein>
    <recommendedName>
        <fullName evidence="4">Lactococcin 972 family bacteriocin</fullName>
    </recommendedName>
</protein>
<dbReference type="RefSeq" id="WP_055509042.1">
    <property type="nucleotide sequence ID" value="NZ_AP023440.1"/>
</dbReference>
<evidence type="ECO:0000313" key="3">
    <source>
        <dbReference type="Proteomes" id="UP000516444"/>
    </source>
</evidence>
<dbReference type="Gene3D" id="2.60.40.2850">
    <property type="match status" value="1"/>
</dbReference>
<sequence length="96" mass="10092">MQIKRSIKLSIAAGALVAGMATPALATTIGVGGGTWDYGVSSSTVRSNYFHQTRCHGSSVEGQYYDSSGNVAANDWARASANAASFGNQAWWRNTC</sequence>
<dbReference type="KEGG" id="sgm:GCM10017557_01210"/>
<dbReference type="NCBIfam" id="TIGR01653">
    <property type="entry name" value="lactococcin_972"/>
    <property type="match status" value="1"/>
</dbReference>
<dbReference type="AlphaFoldDB" id="A0A7G1NRX4"/>
<gene>
    <name evidence="2" type="ORF">GCM10017557_01210</name>
</gene>
<keyword evidence="1" id="KW-0732">Signal</keyword>
<dbReference type="InterPro" id="IPR006540">
    <property type="entry name" value="Lactococcin_972"/>
</dbReference>
<feature type="chain" id="PRO_5028990475" description="Lactococcin 972 family bacteriocin" evidence="1">
    <location>
        <begin position="27"/>
        <end position="96"/>
    </location>
</feature>
<dbReference type="Pfam" id="PF09683">
    <property type="entry name" value="Lactococcin_972"/>
    <property type="match status" value="1"/>
</dbReference>
<reference evidence="2 3" key="1">
    <citation type="journal article" date="2014" name="Int. J. Syst. Evol. Microbiol.">
        <title>Complete genome sequence of Corynebacterium casei LMG S-19264T (=DSM 44701T), isolated from a smear-ripened cheese.</title>
        <authorList>
            <consortium name="US DOE Joint Genome Institute (JGI-PGF)"/>
            <person name="Walter F."/>
            <person name="Albersmeier A."/>
            <person name="Kalinowski J."/>
            <person name="Ruckert C."/>
        </authorList>
    </citation>
    <scope>NUCLEOTIDE SEQUENCE [LARGE SCALE GENOMIC DNA]</scope>
    <source>
        <strain evidence="2 3">JCM 4677</strain>
    </source>
</reference>
<organism evidence="2 3">
    <name type="scientific">Streptomyces aurantiacus</name>
    <dbReference type="NCBI Taxonomy" id="47760"/>
    <lineage>
        <taxon>Bacteria</taxon>
        <taxon>Bacillati</taxon>
        <taxon>Actinomycetota</taxon>
        <taxon>Actinomycetes</taxon>
        <taxon>Kitasatosporales</taxon>
        <taxon>Streptomycetaceae</taxon>
        <taxon>Streptomyces</taxon>
        <taxon>Streptomyces aurantiacus group</taxon>
    </lineage>
</organism>
<feature type="signal peptide" evidence="1">
    <location>
        <begin position="1"/>
        <end position="26"/>
    </location>
</feature>
<evidence type="ECO:0000256" key="1">
    <source>
        <dbReference type="SAM" id="SignalP"/>
    </source>
</evidence>
<name>A0A7G1NRX4_9ACTN</name>
<proteinExistence type="predicted"/>
<keyword evidence="3" id="KW-1185">Reference proteome</keyword>
<dbReference type="OrthoDB" id="3432275at2"/>
<dbReference type="EMBL" id="AP023440">
    <property type="protein sequence ID" value="BCL25262.1"/>
    <property type="molecule type" value="Genomic_DNA"/>
</dbReference>
<evidence type="ECO:0008006" key="4">
    <source>
        <dbReference type="Google" id="ProtNLM"/>
    </source>
</evidence>
<dbReference type="Proteomes" id="UP000516444">
    <property type="component" value="Chromosome"/>
</dbReference>
<evidence type="ECO:0000313" key="2">
    <source>
        <dbReference type="EMBL" id="BCL25262.1"/>
    </source>
</evidence>
<accession>A0A7G1NRX4</accession>